<dbReference type="KEGG" id="rce:RC1_1109"/>
<protein>
    <submittedName>
        <fullName evidence="2">E or D</fullName>
    </submittedName>
</protein>
<keyword evidence="1" id="KW-0812">Transmembrane</keyword>
<dbReference type="Proteomes" id="UP000001591">
    <property type="component" value="Chromosome"/>
</dbReference>
<organism evidence="2 3">
    <name type="scientific">Rhodospirillum centenum (strain ATCC 51521 / SW)</name>
    <dbReference type="NCBI Taxonomy" id="414684"/>
    <lineage>
        <taxon>Bacteria</taxon>
        <taxon>Pseudomonadati</taxon>
        <taxon>Pseudomonadota</taxon>
        <taxon>Alphaproteobacteria</taxon>
        <taxon>Rhodospirillales</taxon>
        <taxon>Rhodospirillaceae</taxon>
        <taxon>Rhodospirillum</taxon>
    </lineage>
</organism>
<gene>
    <name evidence="2" type="ordered locus">RC1_1109</name>
</gene>
<keyword evidence="3" id="KW-1185">Reference proteome</keyword>
<keyword evidence="1" id="KW-1133">Transmembrane helix</keyword>
<accession>B6IME6</accession>
<dbReference type="AlphaFoldDB" id="B6IME6"/>
<dbReference type="STRING" id="414684.RC1_1109"/>
<dbReference type="OrthoDB" id="7645981at2"/>
<keyword evidence="1" id="KW-0472">Membrane</keyword>
<evidence type="ECO:0000313" key="3">
    <source>
        <dbReference type="Proteomes" id="UP000001591"/>
    </source>
</evidence>
<feature type="transmembrane region" description="Helical" evidence="1">
    <location>
        <begin position="6"/>
        <end position="25"/>
    </location>
</feature>
<name>B6IME6_RHOCS</name>
<evidence type="ECO:0000313" key="2">
    <source>
        <dbReference type="EMBL" id="ACI98525.1"/>
    </source>
</evidence>
<evidence type="ECO:0000256" key="1">
    <source>
        <dbReference type="SAM" id="Phobius"/>
    </source>
</evidence>
<dbReference type="EMBL" id="CP000613">
    <property type="protein sequence ID" value="ACI98525.1"/>
    <property type="molecule type" value="Genomic_DNA"/>
</dbReference>
<reference evidence="2 3" key="1">
    <citation type="journal article" date="2010" name="BMC Genomics">
        <title>Metabolic flexibility revealed in the genome of the cyst-forming alpha-1 proteobacterium Rhodospirillum centenum.</title>
        <authorList>
            <person name="Lu Y.K."/>
            <person name="Marden J."/>
            <person name="Han M."/>
            <person name="Swingley W.D."/>
            <person name="Mastrian S.D."/>
            <person name="Chowdhury S.R."/>
            <person name="Hao J."/>
            <person name="Helmy T."/>
            <person name="Kim S."/>
            <person name="Kurdoglu A.A."/>
            <person name="Matthies H.J."/>
            <person name="Rollo D."/>
            <person name="Stothard P."/>
            <person name="Blankenship R.E."/>
            <person name="Bauer C.E."/>
            <person name="Touchman J.W."/>
        </authorList>
    </citation>
    <scope>NUCLEOTIDE SEQUENCE [LARGE SCALE GENOMIC DNA]</scope>
    <source>
        <strain evidence="3">ATCC 51521 / SW</strain>
    </source>
</reference>
<dbReference type="HOGENOM" id="CLU_1843545_0_0_5"/>
<proteinExistence type="predicted"/>
<dbReference type="RefSeq" id="WP_012566314.1">
    <property type="nucleotide sequence ID" value="NC_011420.2"/>
</dbReference>
<sequence>MADFLGTWGWLAAIVTNLFIAWVGWSLRHQFVTRDDHAQALQAMTKHHEDQVASVAERAQKAAEAADHAARRADQVAAELATMPSRDEVHKLHLSVTELSGRIERFGERLDGSRESMSRFQRVLDRVEDFLLKNGGRPA</sequence>